<keyword evidence="1" id="KW-0175">Coiled coil</keyword>
<name>A0AAD4CAI9_ASPNN</name>
<evidence type="ECO:0000313" key="3">
    <source>
        <dbReference type="Proteomes" id="UP001194746"/>
    </source>
</evidence>
<organism evidence="2 3">
    <name type="scientific">Aspergillus nanangensis</name>
    <dbReference type="NCBI Taxonomy" id="2582783"/>
    <lineage>
        <taxon>Eukaryota</taxon>
        <taxon>Fungi</taxon>
        <taxon>Dikarya</taxon>
        <taxon>Ascomycota</taxon>
        <taxon>Pezizomycotina</taxon>
        <taxon>Eurotiomycetes</taxon>
        <taxon>Eurotiomycetidae</taxon>
        <taxon>Eurotiales</taxon>
        <taxon>Aspergillaceae</taxon>
        <taxon>Aspergillus</taxon>
        <taxon>Aspergillus subgen. Circumdati</taxon>
    </lineage>
</organism>
<accession>A0AAD4CAI9</accession>
<gene>
    <name evidence="2" type="ORF">FE257_004922</name>
</gene>
<evidence type="ECO:0000256" key="1">
    <source>
        <dbReference type="SAM" id="Coils"/>
    </source>
</evidence>
<protein>
    <submittedName>
        <fullName evidence="2">Uncharacterized protein</fullName>
    </submittedName>
</protein>
<feature type="coiled-coil region" evidence="1">
    <location>
        <begin position="38"/>
        <end position="104"/>
    </location>
</feature>
<dbReference type="Proteomes" id="UP001194746">
    <property type="component" value="Unassembled WGS sequence"/>
</dbReference>
<keyword evidence="3" id="KW-1185">Reference proteome</keyword>
<dbReference type="AlphaFoldDB" id="A0AAD4CAI9"/>
<dbReference type="EMBL" id="VCAU01000205">
    <property type="protein sequence ID" value="KAF9882885.1"/>
    <property type="molecule type" value="Genomic_DNA"/>
</dbReference>
<sequence length="291" mass="32764">MAPKENSKANEGSVLGALDRLKSTIVDVTAQSHPLISMEELQKKNKQLEGALAKKQTIIEEARVKIGALEREKINLIDLFEVRYKTWTETEERLQQEIKRTKEDNHSDMKDKINSLTSQFEEKDNQLLRVSKDIESEKTFSSGLSARLKKAQDKLKNLMGIMGLGKIDSDCSYQLSGLQQSLKALASKYSAEYPRSEGKDQTGHAQWQRLPWAQTPPLSLLIQSPDRDIREFAIQSLVAERLCKDIFQPICIRSPSGMLSMGQSLQRSVSLSQDQKAVLQALLMDDSSSIL</sequence>
<dbReference type="Gene3D" id="1.10.287.1490">
    <property type="match status" value="1"/>
</dbReference>
<proteinExistence type="predicted"/>
<reference evidence="2" key="1">
    <citation type="journal article" date="2019" name="Beilstein J. Org. Chem.">
        <title>Nanangenines: drimane sesquiterpenoids as the dominant metabolite cohort of a novel Australian fungus, Aspergillus nanangensis.</title>
        <authorList>
            <person name="Lacey H.J."/>
            <person name="Gilchrist C.L.M."/>
            <person name="Crombie A."/>
            <person name="Kalaitzis J.A."/>
            <person name="Vuong D."/>
            <person name="Rutledge P.J."/>
            <person name="Turner P."/>
            <person name="Pitt J.I."/>
            <person name="Lacey E."/>
            <person name="Chooi Y.H."/>
            <person name="Piggott A.M."/>
        </authorList>
    </citation>
    <scope>NUCLEOTIDE SEQUENCE</scope>
    <source>
        <strain evidence="2">MST-FP2251</strain>
    </source>
</reference>
<evidence type="ECO:0000313" key="2">
    <source>
        <dbReference type="EMBL" id="KAF9882885.1"/>
    </source>
</evidence>
<reference evidence="2" key="2">
    <citation type="submission" date="2020-02" db="EMBL/GenBank/DDBJ databases">
        <authorList>
            <person name="Gilchrist C.L.M."/>
            <person name="Chooi Y.-H."/>
        </authorList>
    </citation>
    <scope>NUCLEOTIDE SEQUENCE</scope>
    <source>
        <strain evidence="2">MST-FP2251</strain>
    </source>
</reference>
<comment type="caution">
    <text evidence="2">The sequence shown here is derived from an EMBL/GenBank/DDBJ whole genome shotgun (WGS) entry which is preliminary data.</text>
</comment>